<evidence type="ECO:0000256" key="10">
    <source>
        <dbReference type="PROSITE-ProRule" id="PRU01360"/>
    </source>
</evidence>
<feature type="domain" description="TonB-dependent receptor-like beta-barrel" evidence="13">
    <location>
        <begin position="444"/>
        <end position="873"/>
    </location>
</feature>
<feature type="chain" id="PRO_5022835360" evidence="12">
    <location>
        <begin position="22"/>
        <end position="1071"/>
    </location>
</feature>
<dbReference type="NCBIfam" id="TIGR04056">
    <property type="entry name" value="OMP_RagA_SusC"/>
    <property type="match status" value="1"/>
</dbReference>
<evidence type="ECO:0000256" key="11">
    <source>
        <dbReference type="RuleBase" id="RU003357"/>
    </source>
</evidence>
<dbReference type="InterPro" id="IPR039426">
    <property type="entry name" value="TonB-dep_rcpt-like"/>
</dbReference>
<keyword evidence="2 10" id="KW-0813">Transport</keyword>
<dbReference type="InterPro" id="IPR037066">
    <property type="entry name" value="Plug_dom_sf"/>
</dbReference>
<sequence>MKKALLLSFALMLMLVTQAWAQTRTVTGRVTDAKTGEGMPGVTVQLKGSTTAAPTDVNGAYSIALPNSGGTLVFSFIGFTNQEIVVGNQSQIDVRLVTDAETLQEVVVVGYGTTTQQSFTGTAKVVSGEALDRKNVSNVSQALAGEVAGVRVINTSGQPGSVATIRIRGLGSVTGNRDPLYVVDGVPFNGGLNSINPADIESTTVLKDAAATAIYGSRGANGVIVITTKTGRGKKSYVEADANFGTNLSYLPRYKTIKSPEQYIGLAWESAFNEGVANGEDGVEWANTYLFDSDYGIDPGYNLWNADAADLIDPATRMVRAGVTRKYDPENWEDYGFQSSSRKEVNLKFGGSNGGTNYFSSFGYLDDQGYLINSNFDRLSARLNVSQEITKWLNTTLNLNYARTETNNNGQSSDSGSIFWFVDNIPSIYPLFMRDAEGKFVTDPIFGGNQFDYGTESARGFGGLTNSIADATYDVNRSNRNELNGNASINITLLEGLTLENRIGAQYYNNKFINRGNKYYGGSASQNGSIFHQGTELTSFNLLNLVRYNKAFGQHGVEAMVAHEATDWSQAVTTASGYSLVDPDELTLGNAVVSNPNGGYTNEYSLESFFGQVNYDFNKKYFLSGTIRRDGSSRFRKDKWGTFGSVGAAWLISNEDFMSSQSILSSLKLKASYGLIGDQGGVGFYSGYDLFDVNNLNDAPAFAFSTKGNPDLTWETSKMFQTGVEFGIGNYLSGSLDYYNKNTEDLLFQRRVGPSAGYAILQVNDGKVRNRGFEFDLTGHILKNSNYFLDLSLNGEIFRNEITQMPLDPVLGVQKPIDIQAPFGWSVGRSVYDFYMREWAGVDPTDGRGMWNRVYNDANNNNVVDAGEGITDLNKFLFDNPTVSEGSLKTTTTKTYSQATQKYVGKSAIPDVRGGINLSGGFKGIELSVQMLYSFGGYAYDGAYAGLMHSAVVGSNNWHEDITNRWQKEGDITDVPRLSNGFDQNVNSQSTRFLTKANYLSLNNIRLGYTIPKAMTSRFGVGGISIWVSGDNLWLNTAREGFNPSTAEAGGSDTYRYSPLSTVTAGVRIKI</sequence>
<evidence type="ECO:0000256" key="6">
    <source>
        <dbReference type="ARBA" id="ARBA00023077"/>
    </source>
</evidence>
<dbReference type="Pfam" id="PF07715">
    <property type="entry name" value="Plug"/>
    <property type="match status" value="1"/>
</dbReference>
<gene>
    <name evidence="15" type="ORF">FOA19_17220</name>
</gene>
<evidence type="ECO:0000259" key="14">
    <source>
        <dbReference type="Pfam" id="PF07715"/>
    </source>
</evidence>
<dbReference type="InterPro" id="IPR023997">
    <property type="entry name" value="TonB-dep_OMP_SusC/RagA_CS"/>
</dbReference>
<dbReference type="Proteomes" id="UP000324133">
    <property type="component" value="Unassembled WGS sequence"/>
</dbReference>
<dbReference type="Gene3D" id="2.40.170.20">
    <property type="entry name" value="TonB-dependent receptor, beta-barrel domain"/>
    <property type="match status" value="1"/>
</dbReference>
<dbReference type="GO" id="GO:0044718">
    <property type="term" value="P:siderophore transmembrane transport"/>
    <property type="evidence" value="ECO:0007669"/>
    <property type="project" value="TreeGrafter"/>
</dbReference>
<evidence type="ECO:0000256" key="4">
    <source>
        <dbReference type="ARBA" id="ARBA00022692"/>
    </source>
</evidence>
<feature type="signal peptide" evidence="12">
    <location>
        <begin position="1"/>
        <end position="21"/>
    </location>
</feature>
<reference evidence="15 16" key="1">
    <citation type="submission" date="2019-07" db="EMBL/GenBank/DDBJ databases">
        <title>Rufibacter sp. nov., isolated from lake sediment.</title>
        <authorList>
            <person name="Qu J.-H."/>
        </authorList>
    </citation>
    <scope>NUCLEOTIDE SEQUENCE [LARGE SCALE GENOMIC DNA]</scope>
    <source>
        <strain evidence="15 16">NBS58-1</strain>
    </source>
</reference>
<dbReference type="GO" id="GO:0009279">
    <property type="term" value="C:cell outer membrane"/>
    <property type="evidence" value="ECO:0007669"/>
    <property type="project" value="UniProtKB-SubCell"/>
</dbReference>
<dbReference type="AlphaFoldDB" id="A0A5B6TAW7"/>
<dbReference type="InterPro" id="IPR036942">
    <property type="entry name" value="Beta-barrel_TonB_sf"/>
</dbReference>
<evidence type="ECO:0000256" key="12">
    <source>
        <dbReference type="SAM" id="SignalP"/>
    </source>
</evidence>
<dbReference type="Pfam" id="PF00593">
    <property type="entry name" value="TonB_dep_Rec_b-barrel"/>
    <property type="match status" value="1"/>
</dbReference>
<dbReference type="Gene3D" id="2.60.40.1120">
    <property type="entry name" value="Carboxypeptidase-like, regulatory domain"/>
    <property type="match status" value="1"/>
</dbReference>
<keyword evidence="7 10" id="KW-0472">Membrane</keyword>
<dbReference type="NCBIfam" id="TIGR04057">
    <property type="entry name" value="SusC_RagA_signa"/>
    <property type="match status" value="1"/>
</dbReference>
<evidence type="ECO:0000256" key="5">
    <source>
        <dbReference type="ARBA" id="ARBA00022729"/>
    </source>
</evidence>
<comment type="subcellular location">
    <subcellularLocation>
        <location evidence="1 10">Cell outer membrane</location>
        <topology evidence="1 10">Multi-pass membrane protein</topology>
    </subcellularLocation>
</comment>
<evidence type="ECO:0000256" key="1">
    <source>
        <dbReference type="ARBA" id="ARBA00004571"/>
    </source>
</evidence>
<evidence type="ECO:0000256" key="9">
    <source>
        <dbReference type="ARBA" id="ARBA00023237"/>
    </source>
</evidence>
<keyword evidence="16" id="KW-1185">Reference proteome</keyword>
<dbReference type="Pfam" id="PF13715">
    <property type="entry name" value="CarbopepD_reg_2"/>
    <property type="match status" value="1"/>
</dbReference>
<comment type="caution">
    <text evidence="15">The sequence shown here is derived from an EMBL/GenBank/DDBJ whole genome shotgun (WGS) entry which is preliminary data.</text>
</comment>
<keyword evidence="4 10" id="KW-0812">Transmembrane</keyword>
<comment type="similarity">
    <text evidence="10 11">Belongs to the TonB-dependent receptor family.</text>
</comment>
<evidence type="ECO:0000256" key="8">
    <source>
        <dbReference type="ARBA" id="ARBA00023170"/>
    </source>
</evidence>
<protein>
    <submittedName>
        <fullName evidence="15">SusC/RagA family TonB-linked outer membrane protein</fullName>
    </submittedName>
</protein>
<evidence type="ECO:0000259" key="13">
    <source>
        <dbReference type="Pfam" id="PF00593"/>
    </source>
</evidence>
<evidence type="ECO:0000313" key="15">
    <source>
        <dbReference type="EMBL" id="KAA3436144.1"/>
    </source>
</evidence>
<dbReference type="PROSITE" id="PS52016">
    <property type="entry name" value="TONB_DEPENDENT_REC_3"/>
    <property type="match status" value="1"/>
</dbReference>
<accession>A0A5B6TAW7</accession>
<keyword evidence="5 12" id="KW-0732">Signal</keyword>
<evidence type="ECO:0000313" key="16">
    <source>
        <dbReference type="Proteomes" id="UP000324133"/>
    </source>
</evidence>
<dbReference type="PANTHER" id="PTHR30069">
    <property type="entry name" value="TONB-DEPENDENT OUTER MEMBRANE RECEPTOR"/>
    <property type="match status" value="1"/>
</dbReference>
<proteinExistence type="inferred from homology"/>
<keyword evidence="9 10" id="KW-0998">Cell outer membrane</keyword>
<feature type="domain" description="TonB-dependent receptor plug" evidence="14">
    <location>
        <begin position="116"/>
        <end position="223"/>
    </location>
</feature>
<dbReference type="EMBL" id="VKKY01000003">
    <property type="protein sequence ID" value="KAA3436144.1"/>
    <property type="molecule type" value="Genomic_DNA"/>
</dbReference>
<dbReference type="InterPro" id="IPR023996">
    <property type="entry name" value="TonB-dep_OMP_SusC/RagA"/>
</dbReference>
<dbReference type="Gene3D" id="2.170.130.10">
    <property type="entry name" value="TonB-dependent receptor, plug domain"/>
    <property type="match status" value="1"/>
</dbReference>
<dbReference type="SUPFAM" id="SSF56935">
    <property type="entry name" value="Porins"/>
    <property type="match status" value="1"/>
</dbReference>
<keyword evidence="6 11" id="KW-0798">TonB box</keyword>
<keyword evidence="8" id="KW-0675">Receptor</keyword>
<dbReference type="RefSeq" id="WP_149092103.1">
    <property type="nucleotide sequence ID" value="NZ_VKKY01000003.1"/>
</dbReference>
<evidence type="ECO:0000256" key="2">
    <source>
        <dbReference type="ARBA" id="ARBA00022448"/>
    </source>
</evidence>
<dbReference type="InterPro" id="IPR008969">
    <property type="entry name" value="CarboxyPept-like_regulatory"/>
</dbReference>
<dbReference type="InterPro" id="IPR000531">
    <property type="entry name" value="Beta-barrel_TonB"/>
</dbReference>
<evidence type="ECO:0000256" key="3">
    <source>
        <dbReference type="ARBA" id="ARBA00022452"/>
    </source>
</evidence>
<keyword evidence="3 10" id="KW-1134">Transmembrane beta strand</keyword>
<name>A0A5B6TAW7_9BACT</name>
<dbReference type="InterPro" id="IPR012910">
    <property type="entry name" value="Plug_dom"/>
</dbReference>
<dbReference type="GO" id="GO:0015344">
    <property type="term" value="F:siderophore uptake transmembrane transporter activity"/>
    <property type="evidence" value="ECO:0007669"/>
    <property type="project" value="TreeGrafter"/>
</dbReference>
<dbReference type="OrthoDB" id="9768177at2"/>
<dbReference type="SUPFAM" id="SSF49464">
    <property type="entry name" value="Carboxypeptidase regulatory domain-like"/>
    <property type="match status" value="1"/>
</dbReference>
<dbReference type="PANTHER" id="PTHR30069:SF29">
    <property type="entry name" value="HEMOGLOBIN AND HEMOGLOBIN-HAPTOGLOBIN-BINDING PROTEIN 1-RELATED"/>
    <property type="match status" value="1"/>
</dbReference>
<evidence type="ECO:0000256" key="7">
    <source>
        <dbReference type="ARBA" id="ARBA00023136"/>
    </source>
</evidence>
<organism evidence="15 16">
    <name type="scientific">Rufibacter hautae</name>
    <dbReference type="NCBI Taxonomy" id="2595005"/>
    <lineage>
        <taxon>Bacteria</taxon>
        <taxon>Pseudomonadati</taxon>
        <taxon>Bacteroidota</taxon>
        <taxon>Cytophagia</taxon>
        <taxon>Cytophagales</taxon>
        <taxon>Hymenobacteraceae</taxon>
        <taxon>Rufibacter</taxon>
    </lineage>
</organism>